<comment type="caution">
    <text evidence="1">The sequence shown here is derived from an EMBL/GenBank/DDBJ whole genome shotgun (WGS) entry which is preliminary data.</text>
</comment>
<accession>A0A849IEL7</accession>
<sequence>MPRRPKELPWICPECGYAPRAHQTRSNSPYMYDVRDAPQRCSRASQAGTLPPCPHLSEIADRLLRFR</sequence>
<dbReference type="Proteomes" id="UP000564885">
    <property type="component" value="Unassembled WGS sequence"/>
</dbReference>
<name>A0A849IEL7_9HYPH</name>
<gene>
    <name evidence="1" type="ORF">HJG44_07885</name>
</gene>
<proteinExistence type="predicted"/>
<evidence type="ECO:0000313" key="2">
    <source>
        <dbReference type="Proteomes" id="UP000564885"/>
    </source>
</evidence>
<evidence type="ECO:0000313" key="1">
    <source>
        <dbReference type="EMBL" id="NNM72313.1"/>
    </source>
</evidence>
<reference evidence="1 2" key="1">
    <citation type="submission" date="2020-04" db="EMBL/GenBank/DDBJ databases">
        <title>Enterovirga sp. isolate from soil.</title>
        <authorList>
            <person name="Chea S."/>
            <person name="Kim D.-U."/>
        </authorList>
    </citation>
    <scope>NUCLEOTIDE SEQUENCE [LARGE SCALE GENOMIC DNA]</scope>
    <source>
        <strain evidence="1 2">DB1703</strain>
    </source>
</reference>
<dbReference type="EMBL" id="JABEPP010000002">
    <property type="protein sequence ID" value="NNM72313.1"/>
    <property type="molecule type" value="Genomic_DNA"/>
</dbReference>
<protein>
    <submittedName>
        <fullName evidence="1">Uncharacterized protein</fullName>
    </submittedName>
</protein>
<organism evidence="1 2">
    <name type="scientific">Enterovirga aerilata</name>
    <dbReference type="NCBI Taxonomy" id="2730920"/>
    <lineage>
        <taxon>Bacteria</taxon>
        <taxon>Pseudomonadati</taxon>
        <taxon>Pseudomonadota</taxon>
        <taxon>Alphaproteobacteria</taxon>
        <taxon>Hyphomicrobiales</taxon>
        <taxon>Methylobacteriaceae</taxon>
        <taxon>Enterovirga</taxon>
    </lineage>
</organism>
<dbReference type="AlphaFoldDB" id="A0A849IEL7"/>
<keyword evidence="2" id="KW-1185">Reference proteome</keyword>
<dbReference type="RefSeq" id="WP_171217796.1">
    <property type="nucleotide sequence ID" value="NZ_JABEPP010000002.1"/>
</dbReference>